<organism evidence="1 2">
    <name type="scientific">Schleiferilactobacillus harbinensis</name>
    <dbReference type="NCBI Taxonomy" id="304207"/>
    <lineage>
        <taxon>Bacteria</taxon>
        <taxon>Bacillati</taxon>
        <taxon>Bacillota</taxon>
        <taxon>Bacilli</taxon>
        <taxon>Lactobacillales</taxon>
        <taxon>Lactobacillaceae</taxon>
        <taxon>Schleiferilactobacillus</taxon>
    </lineage>
</organism>
<keyword evidence="2" id="KW-1185">Reference proteome</keyword>
<reference evidence="1 2" key="1">
    <citation type="submission" date="2023-02" db="EMBL/GenBank/DDBJ databases">
        <title>The predominant lactic acid bacteria and yeasts involved in the spontaneous fermentation of millet during the production of the traditional porridge Hausa koko in Ghana.</title>
        <authorList>
            <person name="Atter A."/>
            <person name="Diaz M."/>
        </authorList>
    </citation>
    <scope>NUCLEOTIDE SEQUENCE [LARGE SCALE GENOMIC DNA]</scope>
    <source>
        <strain evidence="1 2">FI11640</strain>
    </source>
</reference>
<accession>A0ABU7SZE8</accession>
<protein>
    <submittedName>
        <fullName evidence="1">Uncharacterized protein</fullName>
    </submittedName>
</protein>
<evidence type="ECO:0000313" key="1">
    <source>
        <dbReference type="EMBL" id="MEE6715485.1"/>
    </source>
</evidence>
<dbReference type="RefSeq" id="WP_027829696.1">
    <property type="nucleotide sequence ID" value="NZ_BJTX01000029.1"/>
</dbReference>
<sequence length="77" mass="8603">MLAQQSLSATYAVNKPMRAFEHVDGTLHLCVIKPGTELHVETLDDDRPGALVSVHHADHVDYYDVTQEELFSKADPK</sequence>
<comment type="caution">
    <text evidence="1">The sequence shown here is derived from an EMBL/GenBank/DDBJ whole genome shotgun (WGS) entry which is preliminary data.</text>
</comment>
<dbReference type="EMBL" id="JAQSGK010000014">
    <property type="protein sequence ID" value="MEE6715485.1"/>
    <property type="molecule type" value="Genomic_DNA"/>
</dbReference>
<evidence type="ECO:0000313" key="2">
    <source>
        <dbReference type="Proteomes" id="UP001330016"/>
    </source>
</evidence>
<gene>
    <name evidence="1" type="ORF">PS435_06395</name>
</gene>
<dbReference type="GeneID" id="78509827"/>
<dbReference type="Proteomes" id="UP001330016">
    <property type="component" value="Unassembled WGS sequence"/>
</dbReference>
<name>A0ABU7SZE8_9LACO</name>
<proteinExistence type="predicted"/>